<dbReference type="CDD" id="cd00090">
    <property type="entry name" value="HTH_ARSR"/>
    <property type="match status" value="1"/>
</dbReference>
<dbReference type="RefSeq" id="WP_052111394.1">
    <property type="nucleotide sequence ID" value="NZ_AVBF01000057.1"/>
</dbReference>
<dbReference type="AlphaFoldDB" id="A0A0A2T7R7"/>
<dbReference type="SUPFAM" id="SSF46785">
    <property type="entry name" value="Winged helix' DNA-binding domain"/>
    <property type="match status" value="1"/>
</dbReference>
<evidence type="ECO:0000313" key="3">
    <source>
        <dbReference type="Proteomes" id="UP000030147"/>
    </source>
</evidence>
<comment type="caution">
    <text evidence="2">The sequence shown here is derived from an EMBL/GenBank/DDBJ whole genome shotgun (WGS) entry which is preliminary data.</text>
</comment>
<keyword evidence="3" id="KW-1185">Reference proteome</keyword>
<dbReference type="InterPro" id="IPR036388">
    <property type="entry name" value="WH-like_DNA-bd_sf"/>
</dbReference>
<evidence type="ECO:0000256" key="1">
    <source>
        <dbReference type="ARBA" id="ARBA00023125"/>
    </source>
</evidence>
<proteinExistence type="predicted"/>
<dbReference type="eggNOG" id="COG0640">
    <property type="taxonomic scope" value="Bacteria"/>
</dbReference>
<reference evidence="2 3" key="1">
    <citation type="journal article" date="2015" name="Stand. Genomic Sci.">
        <title>High quality draft genome sequence of the moderately halophilic bacterium Pontibacillus yanchengensis Y32(T) and comparison among Pontibacillus genomes.</title>
        <authorList>
            <person name="Huang J."/>
            <person name="Qiao Z.X."/>
            <person name="Tang J.W."/>
            <person name="Wang G."/>
        </authorList>
    </citation>
    <scope>NUCLEOTIDE SEQUENCE [LARGE SCALE GENOMIC DNA]</scope>
    <source>
        <strain evidence="2 3">Y32</strain>
    </source>
</reference>
<keyword evidence="1" id="KW-0238">DNA-binding</keyword>
<dbReference type="EMBL" id="AVBF01000057">
    <property type="protein sequence ID" value="KGP71579.1"/>
    <property type="molecule type" value="Genomic_DNA"/>
</dbReference>
<dbReference type="InterPro" id="IPR011991">
    <property type="entry name" value="ArsR-like_HTH"/>
</dbReference>
<dbReference type="Gene3D" id="1.10.10.10">
    <property type="entry name" value="Winged helix-like DNA-binding domain superfamily/Winged helix DNA-binding domain"/>
    <property type="match status" value="1"/>
</dbReference>
<dbReference type="GO" id="GO:0003677">
    <property type="term" value="F:DNA binding"/>
    <property type="evidence" value="ECO:0007669"/>
    <property type="project" value="UniProtKB-KW"/>
</dbReference>
<organism evidence="2 3">
    <name type="scientific">Pontibacillus yanchengensis Y32</name>
    <dbReference type="NCBI Taxonomy" id="1385514"/>
    <lineage>
        <taxon>Bacteria</taxon>
        <taxon>Bacillati</taxon>
        <taxon>Bacillota</taxon>
        <taxon>Bacilli</taxon>
        <taxon>Bacillales</taxon>
        <taxon>Bacillaceae</taxon>
        <taxon>Pontibacillus</taxon>
    </lineage>
</organism>
<dbReference type="OrthoDB" id="9788770at2"/>
<name>A0A0A2T7R7_9BACI</name>
<sequence length="175" mass="20680">MENKKIAELGKLLFDTKTIRILETIKDQALTTKEIAASLNEKTSNLYYPIKKLHEAELIFVEKEERVKNIIEKRYRSSTSMEEDTLSIEGDFLKNNYEDLVKWVMLEVNKSLSNLAEDVSNDSEYGTAEFSMVEKKLSYENWKQLNEYIREYIDNHEEDDEDGNVYKFFISSYKE</sequence>
<protein>
    <recommendedName>
        <fullName evidence="4">HTH arsR-type domain-containing protein</fullName>
    </recommendedName>
</protein>
<evidence type="ECO:0000313" key="2">
    <source>
        <dbReference type="EMBL" id="KGP71579.1"/>
    </source>
</evidence>
<gene>
    <name evidence="2" type="ORF">N782_18220</name>
</gene>
<accession>A0A0A2T7R7</accession>
<evidence type="ECO:0008006" key="4">
    <source>
        <dbReference type="Google" id="ProtNLM"/>
    </source>
</evidence>
<dbReference type="InterPro" id="IPR036390">
    <property type="entry name" value="WH_DNA-bd_sf"/>
</dbReference>
<dbReference type="Proteomes" id="UP000030147">
    <property type="component" value="Unassembled WGS sequence"/>
</dbReference>